<proteinExistence type="predicted"/>
<keyword evidence="1" id="KW-0106">Calcium</keyword>
<organism evidence="4 5">
    <name type="scientific">Ceratodon purpureus</name>
    <name type="common">Fire moss</name>
    <name type="synonym">Dicranum purpureum</name>
    <dbReference type="NCBI Taxonomy" id="3225"/>
    <lineage>
        <taxon>Eukaryota</taxon>
        <taxon>Viridiplantae</taxon>
        <taxon>Streptophyta</taxon>
        <taxon>Embryophyta</taxon>
        <taxon>Bryophyta</taxon>
        <taxon>Bryophytina</taxon>
        <taxon>Bryopsida</taxon>
        <taxon>Dicranidae</taxon>
        <taxon>Pseudoditrichales</taxon>
        <taxon>Ditrichaceae</taxon>
        <taxon>Ceratodon</taxon>
    </lineage>
</organism>
<dbReference type="PROSITE" id="PS50222">
    <property type="entry name" value="EF_HAND_2"/>
    <property type="match status" value="2"/>
</dbReference>
<accession>A0A8T0HEC0</accession>
<dbReference type="InterPro" id="IPR011992">
    <property type="entry name" value="EF-hand-dom_pair"/>
</dbReference>
<dbReference type="PANTHER" id="PTHR46824:SF2">
    <property type="entry name" value="CALCIUM-BINDING PROTEIN CML48-RELATED"/>
    <property type="match status" value="1"/>
</dbReference>
<dbReference type="GO" id="GO:0005509">
    <property type="term" value="F:calcium ion binding"/>
    <property type="evidence" value="ECO:0007669"/>
    <property type="project" value="InterPro"/>
</dbReference>
<dbReference type="PANTHER" id="PTHR46824">
    <property type="entry name" value="CALCIUM-BINDING PROTEIN CML48-RELATED"/>
    <property type="match status" value="1"/>
</dbReference>
<gene>
    <name evidence="4" type="ORF">KC19_7G131200</name>
</gene>
<protein>
    <recommendedName>
        <fullName evidence="3">EF-hand domain-containing protein</fullName>
    </recommendedName>
</protein>
<sequence>MTGKAQPAYGQPGAWPQGQQQQQPPAGYGQQPPAGYGAAPPAGYGASAPAGPYGSAPGGANPYGAPAGGYAPAAPGGYGTQGAAPGGYGAPPATSGGYGAPPATTGGYGGAPGGYGAPAPGGYGAPAPGGYGYGGQQQYPPPQQQGYPAPGGGGFPAGTDPEVVRMFQQADADRSGTIDANELGRVLSQGRVAFSPRTLRLMLHLFADNKSDTTRIGPVGFAKLWKEIQQWNKKFHEFDRDNSGSIEVAELQAALMSFNFNIPSAVLQMLVAKYDVTGGSRSIGYDNFVECGFIVKGLTEKFKDQDRGFTGNATFDYTTFMLMVIPFVAA</sequence>
<evidence type="ECO:0000313" key="5">
    <source>
        <dbReference type="Proteomes" id="UP000822688"/>
    </source>
</evidence>
<feature type="region of interest" description="Disordered" evidence="2">
    <location>
        <begin position="128"/>
        <end position="160"/>
    </location>
</feature>
<dbReference type="EMBL" id="CM026428">
    <property type="protein sequence ID" value="KAG0567382.1"/>
    <property type="molecule type" value="Genomic_DNA"/>
</dbReference>
<evidence type="ECO:0000256" key="2">
    <source>
        <dbReference type="SAM" id="MobiDB-lite"/>
    </source>
</evidence>
<dbReference type="CDD" id="cd16180">
    <property type="entry name" value="EFh_PEF_Group_I"/>
    <property type="match status" value="1"/>
</dbReference>
<dbReference type="InterPro" id="IPR002048">
    <property type="entry name" value="EF_hand_dom"/>
</dbReference>
<evidence type="ECO:0000313" key="4">
    <source>
        <dbReference type="EMBL" id="KAG0567382.1"/>
    </source>
</evidence>
<dbReference type="Gene3D" id="1.10.238.10">
    <property type="entry name" value="EF-hand"/>
    <property type="match status" value="1"/>
</dbReference>
<dbReference type="SUPFAM" id="SSF47473">
    <property type="entry name" value="EF-hand"/>
    <property type="match status" value="1"/>
</dbReference>
<evidence type="ECO:0000256" key="1">
    <source>
        <dbReference type="ARBA" id="ARBA00022837"/>
    </source>
</evidence>
<dbReference type="Pfam" id="PF13202">
    <property type="entry name" value="EF-hand_5"/>
    <property type="match status" value="1"/>
</dbReference>
<dbReference type="Pfam" id="PF13499">
    <property type="entry name" value="EF-hand_7"/>
    <property type="match status" value="1"/>
</dbReference>
<comment type="caution">
    <text evidence="4">The sequence shown here is derived from an EMBL/GenBank/DDBJ whole genome shotgun (WGS) entry which is preliminary data.</text>
</comment>
<dbReference type="AlphaFoldDB" id="A0A8T0HEC0"/>
<name>A0A8T0HEC0_CERPU</name>
<dbReference type="Proteomes" id="UP000822688">
    <property type="component" value="Chromosome 7"/>
</dbReference>
<feature type="domain" description="EF-hand" evidence="3">
    <location>
        <begin position="226"/>
        <end position="261"/>
    </location>
</feature>
<dbReference type="InterPro" id="IPR018247">
    <property type="entry name" value="EF_Hand_1_Ca_BS"/>
</dbReference>
<dbReference type="SMART" id="SM00054">
    <property type="entry name" value="EFh"/>
    <property type="match status" value="2"/>
</dbReference>
<keyword evidence="5" id="KW-1185">Reference proteome</keyword>
<reference evidence="4" key="1">
    <citation type="submission" date="2020-06" db="EMBL/GenBank/DDBJ databases">
        <title>WGS assembly of Ceratodon purpureus strain R40.</title>
        <authorList>
            <person name="Carey S.B."/>
            <person name="Jenkins J."/>
            <person name="Shu S."/>
            <person name="Lovell J.T."/>
            <person name="Sreedasyam A."/>
            <person name="Maumus F."/>
            <person name="Tiley G.P."/>
            <person name="Fernandez-Pozo N."/>
            <person name="Barry K."/>
            <person name="Chen C."/>
            <person name="Wang M."/>
            <person name="Lipzen A."/>
            <person name="Daum C."/>
            <person name="Saski C.A."/>
            <person name="Payton A.C."/>
            <person name="Mcbreen J.C."/>
            <person name="Conrad R.E."/>
            <person name="Kollar L.M."/>
            <person name="Olsson S."/>
            <person name="Huttunen S."/>
            <person name="Landis J.B."/>
            <person name="Wickett N.J."/>
            <person name="Johnson M.G."/>
            <person name="Rensing S.A."/>
            <person name="Grimwood J."/>
            <person name="Schmutz J."/>
            <person name="Mcdaniel S.F."/>
        </authorList>
    </citation>
    <scope>NUCLEOTIDE SEQUENCE</scope>
    <source>
        <strain evidence="4">R40</strain>
    </source>
</reference>
<feature type="domain" description="EF-hand" evidence="3">
    <location>
        <begin position="158"/>
        <end position="193"/>
    </location>
</feature>
<dbReference type="InterPro" id="IPR044590">
    <property type="entry name" value="CML48/49/50"/>
</dbReference>
<evidence type="ECO:0000259" key="3">
    <source>
        <dbReference type="PROSITE" id="PS50222"/>
    </source>
</evidence>
<feature type="region of interest" description="Disordered" evidence="2">
    <location>
        <begin position="1"/>
        <end position="65"/>
    </location>
</feature>
<dbReference type="PROSITE" id="PS00018">
    <property type="entry name" value="EF_HAND_1"/>
    <property type="match status" value="2"/>
</dbReference>